<reference evidence="3" key="1">
    <citation type="journal article" date="2019" name="Int. J. Syst. Evol. Microbiol.">
        <title>The Global Catalogue of Microorganisms (GCM) 10K type strain sequencing project: providing services to taxonomists for standard genome sequencing and annotation.</title>
        <authorList>
            <consortium name="The Broad Institute Genomics Platform"/>
            <consortium name="The Broad Institute Genome Sequencing Center for Infectious Disease"/>
            <person name="Wu L."/>
            <person name="Ma J."/>
        </authorList>
    </citation>
    <scope>NUCLEOTIDE SEQUENCE [LARGE SCALE GENOMIC DNA]</scope>
    <source>
        <strain evidence="3">JCM 18053</strain>
    </source>
</reference>
<evidence type="ECO:0000313" key="3">
    <source>
        <dbReference type="Proteomes" id="UP001499852"/>
    </source>
</evidence>
<feature type="domain" description="GYF" evidence="1">
    <location>
        <begin position="3"/>
        <end position="47"/>
    </location>
</feature>
<dbReference type="Pfam" id="PF14237">
    <property type="entry name" value="GYF_2"/>
    <property type="match status" value="1"/>
</dbReference>
<keyword evidence="3" id="KW-1185">Reference proteome</keyword>
<dbReference type="EMBL" id="BAABIA010000001">
    <property type="protein sequence ID" value="GAA5133318.1"/>
    <property type="molecule type" value="Genomic_DNA"/>
</dbReference>
<dbReference type="RefSeq" id="WP_345734590.1">
    <property type="nucleotide sequence ID" value="NZ_BAABIA010000001.1"/>
</dbReference>
<comment type="caution">
    <text evidence="2">The sequence shown here is derived from an EMBL/GenBank/DDBJ whole genome shotgun (WGS) entry which is preliminary data.</text>
</comment>
<evidence type="ECO:0000259" key="1">
    <source>
        <dbReference type="Pfam" id="PF14237"/>
    </source>
</evidence>
<accession>A0ABP9NSM3</accession>
<proteinExistence type="predicted"/>
<name>A0ABP9NSM3_9BACT</name>
<sequence length="105" mass="11277">MTWYFNNDGVADGPYEDAAMAALLVQNRIKGHTLVWKVGGEAWQEIAAQAPSWWQPVTATQADAVVNTRPPITRGLVPNAPVVEVKPAASVGFLKKIFGFGGGKK</sequence>
<organism evidence="2 3">
    <name type="scientific">Prosthecobacter algae</name>
    <dbReference type="NCBI Taxonomy" id="1144682"/>
    <lineage>
        <taxon>Bacteria</taxon>
        <taxon>Pseudomonadati</taxon>
        <taxon>Verrucomicrobiota</taxon>
        <taxon>Verrucomicrobiia</taxon>
        <taxon>Verrucomicrobiales</taxon>
        <taxon>Verrucomicrobiaceae</taxon>
        <taxon>Prosthecobacter</taxon>
    </lineage>
</organism>
<dbReference type="Proteomes" id="UP001499852">
    <property type="component" value="Unassembled WGS sequence"/>
</dbReference>
<gene>
    <name evidence="2" type="ORF">GCM10023213_02890</name>
</gene>
<protein>
    <recommendedName>
        <fullName evidence="1">GYF domain-containing protein</fullName>
    </recommendedName>
</protein>
<dbReference type="InterPro" id="IPR025640">
    <property type="entry name" value="GYF_2"/>
</dbReference>
<evidence type="ECO:0000313" key="2">
    <source>
        <dbReference type="EMBL" id="GAA5133318.1"/>
    </source>
</evidence>